<dbReference type="Proteomes" id="UP000003136">
    <property type="component" value="Unassembled WGS sequence"/>
</dbReference>
<feature type="transmembrane region" description="Helical" evidence="1">
    <location>
        <begin position="12"/>
        <end position="30"/>
    </location>
</feature>
<dbReference type="EMBL" id="ABVQ01000037">
    <property type="protein sequence ID" value="EEC55998.1"/>
    <property type="molecule type" value="Genomic_DNA"/>
</dbReference>
<keyword evidence="3" id="KW-1185">Reference proteome</keyword>
<reference evidence="2 3" key="2">
    <citation type="submission" date="2008-11" db="EMBL/GenBank/DDBJ databases">
        <authorList>
            <person name="Fulton L."/>
            <person name="Clifton S."/>
            <person name="Fulton B."/>
            <person name="Xu J."/>
            <person name="Minx P."/>
            <person name="Pepin K.H."/>
            <person name="Johnson M."/>
            <person name="Bhonagiri V."/>
            <person name="Nash W.E."/>
            <person name="Mardis E.R."/>
            <person name="Wilson R.K."/>
        </authorList>
    </citation>
    <scope>NUCLEOTIDE SEQUENCE [LARGE SCALE GENOMIC DNA]</scope>
    <source>
        <strain evidence="2 3">ATCC 43243</strain>
    </source>
</reference>
<comment type="caution">
    <text evidence="2">The sequence shown here is derived from an EMBL/GenBank/DDBJ whole genome shotgun (WGS) entry which is preliminary data.</text>
</comment>
<accession>B7AUV7</accession>
<dbReference type="HOGENOM" id="CLU_3265876_0_0_9"/>
<reference evidence="2 3" key="1">
    <citation type="submission" date="2008-11" db="EMBL/GenBank/DDBJ databases">
        <title>Draft genome sequence of Bacteroides pectinophilus (ATCC 43243).</title>
        <authorList>
            <person name="Sudarsanam P."/>
            <person name="Ley R."/>
            <person name="Guruge J."/>
            <person name="Turnbaugh P.J."/>
            <person name="Mahowald M."/>
            <person name="Liep D."/>
            <person name="Gordon J."/>
        </authorList>
    </citation>
    <scope>NUCLEOTIDE SEQUENCE [LARGE SCALE GENOMIC DNA]</scope>
    <source>
        <strain evidence="2 3">ATCC 43243</strain>
    </source>
</reference>
<evidence type="ECO:0000313" key="3">
    <source>
        <dbReference type="Proteomes" id="UP000003136"/>
    </source>
</evidence>
<dbReference type="AlphaFoldDB" id="B7AUV7"/>
<keyword evidence="1" id="KW-1133">Transmembrane helix</keyword>
<evidence type="ECO:0000313" key="2">
    <source>
        <dbReference type="EMBL" id="EEC55998.1"/>
    </source>
</evidence>
<keyword evidence="1" id="KW-0472">Membrane</keyword>
<evidence type="ECO:0000256" key="1">
    <source>
        <dbReference type="SAM" id="Phobius"/>
    </source>
</evidence>
<organism evidence="2 3">
    <name type="scientific">[Bacteroides] pectinophilus ATCC 43243</name>
    <dbReference type="NCBI Taxonomy" id="483218"/>
    <lineage>
        <taxon>Bacteria</taxon>
        <taxon>Bacillati</taxon>
        <taxon>Bacillota</taxon>
        <taxon>Clostridia</taxon>
        <taxon>Eubacteriales</taxon>
    </lineage>
</organism>
<proteinExistence type="predicted"/>
<protein>
    <submittedName>
        <fullName evidence="2">Uncharacterized protein</fullName>
    </submittedName>
</protein>
<sequence length="41" mass="4726">MVSVLSFSKFNYIIIFKEIHAHIVYIILIFKPAGIAKVTFL</sequence>
<dbReference type="STRING" id="483218.BACPEC_02505"/>
<gene>
    <name evidence="2" type="ORF">BACPEC_02505</name>
</gene>
<keyword evidence="1" id="KW-0812">Transmembrane</keyword>
<name>B7AUV7_9FIRM</name>